<dbReference type="InterPro" id="IPR016098">
    <property type="entry name" value="CAP/MinC_C"/>
</dbReference>
<evidence type="ECO:0000313" key="10">
    <source>
        <dbReference type="Proteomes" id="UP000824469"/>
    </source>
</evidence>
<evidence type="ECO:0000256" key="7">
    <source>
        <dbReference type="SAM" id="MobiDB-lite"/>
    </source>
</evidence>
<dbReference type="EMBL" id="JAHRHJ020000555">
    <property type="protein sequence ID" value="KAH9293952.1"/>
    <property type="molecule type" value="Genomic_DNA"/>
</dbReference>
<evidence type="ECO:0000313" key="9">
    <source>
        <dbReference type="EMBL" id="KAH9293952.1"/>
    </source>
</evidence>
<dbReference type="InterPro" id="IPR027684">
    <property type="entry name" value="TBCC"/>
</dbReference>
<name>A0AA38FAA5_TAXCH</name>
<evidence type="ECO:0000256" key="6">
    <source>
        <dbReference type="ARBA" id="ARBA00026055"/>
    </source>
</evidence>
<comment type="subunit">
    <text evidence="6">Supercomplex made of cofactors A to E. Cofactors A and D function by capturing and stabilizing tubulin in a quasi-native conformation. Cofactor E binds to the cofactor D-tubulin complex; interaction with cofactor C then causes the release of tubulin polypeptides that are committed to the native state.</text>
</comment>
<dbReference type="GO" id="GO:0007021">
    <property type="term" value="P:tubulin complex assembly"/>
    <property type="evidence" value="ECO:0007669"/>
    <property type="project" value="TreeGrafter"/>
</dbReference>
<dbReference type="GO" id="GO:0005737">
    <property type="term" value="C:cytoplasm"/>
    <property type="evidence" value="ECO:0007669"/>
    <property type="project" value="UniProtKB-SubCell"/>
</dbReference>
<evidence type="ECO:0000256" key="2">
    <source>
        <dbReference type="ARBA" id="ARBA00008848"/>
    </source>
</evidence>
<dbReference type="InterPro" id="IPR031925">
    <property type="entry name" value="TBCC_N"/>
</dbReference>
<reference evidence="9 10" key="1">
    <citation type="journal article" date="2021" name="Nat. Plants">
        <title>The Taxus genome provides insights into paclitaxel biosynthesis.</title>
        <authorList>
            <person name="Xiong X."/>
            <person name="Gou J."/>
            <person name="Liao Q."/>
            <person name="Li Y."/>
            <person name="Zhou Q."/>
            <person name="Bi G."/>
            <person name="Li C."/>
            <person name="Du R."/>
            <person name="Wang X."/>
            <person name="Sun T."/>
            <person name="Guo L."/>
            <person name="Liang H."/>
            <person name="Lu P."/>
            <person name="Wu Y."/>
            <person name="Zhang Z."/>
            <person name="Ro D.K."/>
            <person name="Shang Y."/>
            <person name="Huang S."/>
            <person name="Yan J."/>
        </authorList>
    </citation>
    <scope>NUCLEOTIDE SEQUENCE [LARGE SCALE GENOMIC DNA]</scope>
    <source>
        <strain evidence="9">Ta-2019</strain>
    </source>
</reference>
<dbReference type="InterPro" id="IPR006599">
    <property type="entry name" value="CARP_motif"/>
</dbReference>
<protein>
    <recommendedName>
        <fullName evidence="8">C-CAP/cofactor C-like domain-containing protein</fullName>
    </recommendedName>
</protein>
<evidence type="ECO:0000256" key="5">
    <source>
        <dbReference type="ARBA" id="ARBA00023186"/>
    </source>
</evidence>
<dbReference type="GO" id="GO:0015631">
    <property type="term" value="F:tubulin binding"/>
    <property type="evidence" value="ECO:0007669"/>
    <property type="project" value="InterPro"/>
</dbReference>
<comment type="similarity">
    <text evidence="2">Belongs to the TBCC family.</text>
</comment>
<dbReference type="SMART" id="SM00673">
    <property type="entry name" value="CARP"/>
    <property type="match status" value="2"/>
</dbReference>
<dbReference type="InterPro" id="IPR038397">
    <property type="entry name" value="TBCC_N_sf"/>
</dbReference>
<dbReference type="PANTHER" id="PTHR15139:SF0">
    <property type="entry name" value="TUBULIN-SPECIFIC CHAPERONE C"/>
    <property type="match status" value="1"/>
</dbReference>
<dbReference type="PANTHER" id="PTHR15139">
    <property type="entry name" value="TUBULIN FOLDING COFACTOR C"/>
    <property type="match status" value="1"/>
</dbReference>
<feature type="region of interest" description="Disordered" evidence="7">
    <location>
        <begin position="164"/>
        <end position="189"/>
    </location>
</feature>
<organism evidence="9 10">
    <name type="scientific">Taxus chinensis</name>
    <name type="common">Chinese yew</name>
    <name type="synonym">Taxus wallichiana var. chinensis</name>
    <dbReference type="NCBI Taxonomy" id="29808"/>
    <lineage>
        <taxon>Eukaryota</taxon>
        <taxon>Viridiplantae</taxon>
        <taxon>Streptophyta</taxon>
        <taxon>Embryophyta</taxon>
        <taxon>Tracheophyta</taxon>
        <taxon>Spermatophyta</taxon>
        <taxon>Pinopsida</taxon>
        <taxon>Pinidae</taxon>
        <taxon>Conifers II</taxon>
        <taxon>Cupressales</taxon>
        <taxon>Taxaceae</taxon>
        <taxon>Taxus</taxon>
    </lineage>
</organism>
<feature type="region of interest" description="Disordered" evidence="7">
    <location>
        <begin position="15"/>
        <end position="36"/>
    </location>
</feature>
<keyword evidence="4" id="KW-0007">Acetylation</keyword>
<evidence type="ECO:0000256" key="4">
    <source>
        <dbReference type="ARBA" id="ARBA00022990"/>
    </source>
</evidence>
<dbReference type="InterPro" id="IPR012945">
    <property type="entry name" value="Tubulin-bd_cofactor_C_dom"/>
</dbReference>
<evidence type="ECO:0000259" key="8">
    <source>
        <dbReference type="PROSITE" id="PS51329"/>
    </source>
</evidence>
<comment type="caution">
    <text evidence="9">The sequence shown here is derived from an EMBL/GenBank/DDBJ whole genome shotgun (WGS) entry which is preliminary data.</text>
</comment>
<evidence type="ECO:0000256" key="3">
    <source>
        <dbReference type="ARBA" id="ARBA00022490"/>
    </source>
</evidence>
<dbReference type="Pfam" id="PF07986">
    <property type="entry name" value="TBCC"/>
    <property type="match status" value="1"/>
</dbReference>
<dbReference type="Gene3D" id="2.160.20.70">
    <property type="match status" value="1"/>
</dbReference>
<gene>
    <name evidence="9" type="ORF">KI387_040843</name>
</gene>
<dbReference type="AlphaFoldDB" id="A0AA38FAA5"/>
<keyword evidence="3" id="KW-0963">Cytoplasm</keyword>
<dbReference type="PROSITE" id="PS51329">
    <property type="entry name" value="C_CAP_COFACTOR_C"/>
    <property type="match status" value="1"/>
</dbReference>
<dbReference type="InterPro" id="IPR017901">
    <property type="entry name" value="C-CAP_CF_C-like"/>
</dbReference>
<keyword evidence="5" id="KW-0143">Chaperone</keyword>
<keyword evidence="10" id="KW-1185">Reference proteome</keyword>
<sequence length="373" mass="42349">MAELSRTMEISSNEALSVQKFSGERETGASTQQKKHAEMIKHLADLNNARLQQSQSRKSETLSAPVFESVEAFVKRFSQNKQKIQRTLDEFLEKGDNQEKSLVKSGLEALSAEITDLEKLAAENSYFLPSYEARAARNAIAELNERLDYANSNLLPKKKFSFRNKASKSNPKERDENPNENNKNSINAHEKNNSFAYDAPGVRNKNGIVVVNNLDASRDGDFALSDLVDCKIYLRGRLRAFFIHKLKCCQVFAGPVMGSVLIEEAENCVFMLASHQIRIHQTVNTDFYLRVRSRPIVEYASNVRFAPYALFYRGIDEDLQESDLKDETGMWANVDDFRWLRAVASPNWSILPEDDRLPLLDISDLKAEEKAVP</sequence>
<feature type="domain" description="C-CAP/cofactor C-like" evidence="8">
    <location>
        <begin position="200"/>
        <end position="339"/>
    </location>
</feature>
<evidence type="ECO:0000256" key="1">
    <source>
        <dbReference type="ARBA" id="ARBA00004496"/>
    </source>
</evidence>
<accession>A0AA38FAA5</accession>
<dbReference type="Gene3D" id="1.20.58.1250">
    <property type="entry name" value="Tubulin Binding Cofactor C, N-terminal domain"/>
    <property type="match status" value="1"/>
</dbReference>
<proteinExistence type="inferred from homology"/>
<dbReference type="OMA" id="YFQHEIT"/>
<dbReference type="Pfam" id="PF16752">
    <property type="entry name" value="TBCC_N"/>
    <property type="match status" value="1"/>
</dbReference>
<dbReference type="GO" id="GO:0007023">
    <property type="term" value="P:post-chaperonin tubulin folding pathway"/>
    <property type="evidence" value="ECO:0007669"/>
    <property type="project" value="InterPro"/>
</dbReference>
<dbReference type="Proteomes" id="UP000824469">
    <property type="component" value="Unassembled WGS sequence"/>
</dbReference>
<comment type="subcellular location">
    <subcellularLocation>
        <location evidence="1">Cytoplasm</location>
    </subcellularLocation>
</comment>